<gene>
    <name evidence="6" type="ORF">C0Q70_13236</name>
</gene>
<evidence type="ECO:0000256" key="4">
    <source>
        <dbReference type="SAM" id="SignalP"/>
    </source>
</evidence>
<protein>
    <recommendedName>
        <fullName evidence="5">MD-2-related lipid-recognition domain-containing protein</fullName>
    </recommendedName>
</protein>
<evidence type="ECO:0000256" key="2">
    <source>
        <dbReference type="ARBA" id="ARBA00006370"/>
    </source>
</evidence>
<dbReference type="SUPFAM" id="SSF81296">
    <property type="entry name" value="E set domains"/>
    <property type="match status" value="1"/>
</dbReference>
<keyword evidence="7" id="KW-1185">Reference proteome</keyword>
<dbReference type="EMBL" id="PZQS01000008">
    <property type="protein sequence ID" value="PVD25578.1"/>
    <property type="molecule type" value="Genomic_DNA"/>
</dbReference>
<name>A0A2T7NWN4_POMCA</name>
<accession>A0A2T7NWN4</accession>
<dbReference type="Proteomes" id="UP000245119">
    <property type="component" value="Linkage Group LG8"/>
</dbReference>
<reference evidence="6 7" key="1">
    <citation type="submission" date="2018-04" db="EMBL/GenBank/DDBJ databases">
        <title>The genome of golden apple snail Pomacea canaliculata provides insight into stress tolerance and invasive adaptation.</title>
        <authorList>
            <person name="Liu C."/>
            <person name="Liu B."/>
            <person name="Ren Y."/>
            <person name="Zhang Y."/>
            <person name="Wang H."/>
            <person name="Li S."/>
            <person name="Jiang F."/>
            <person name="Yin L."/>
            <person name="Zhang G."/>
            <person name="Qian W."/>
            <person name="Fan W."/>
        </authorList>
    </citation>
    <scope>NUCLEOTIDE SEQUENCE [LARGE SCALE GENOMIC DNA]</scope>
    <source>
        <strain evidence="6">SZHN2017</strain>
        <tissue evidence="6">Muscle</tissue>
    </source>
</reference>
<evidence type="ECO:0000259" key="5">
    <source>
        <dbReference type="SMART" id="SM00737"/>
    </source>
</evidence>
<feature type="chain" id="PRO_5015662983" description="MD-2-related lipid-recognition domain-containing protein" evidence="4">
    <location>
        <begin position="21"/>
        <end position="199"/>
    </location>
</feature>
<comment type="caution">
    <text evidence="6">The sequence shown here is derived from an EMBL/GenBank/DDBJ whole genome shotgun (WGS) entry which is preliminary data.</text>
</comment>
<dbReference type="AlphaFoldDB" id="A0A2T7NWN4"/>
<feature type="domain" description="MD-2-related lipid-recognition" evidence="5">
    <location>
        <begin position="87"/>
        <end position="196"/>
    </location>
</feature>
<evidence type="ECO:0000256" key="1">
    <source>
        <dbReference type="ARBA" id="ARBA00004613"/>
    </source>
</evidence>
<keyword evidence="4" id="KW-0732">Signal</keyword>
<dbReference type="OrthoDB" id="6489092at2759"/>
<keyword evidence="3" id="KW-0964">Secreted</keyword>
<organism evidence="6 7">
    <name type="scientific">Pomacea canaliculata</name>
    <name type="common">Golden apple snail</name>
    <dbReference type="NCBI Taxonomy" id="400727"/>
    <lineage>
        <taxon>Eukaryota</taxon>
        <taxon>Metazoa</taxon>
        <taxon>Spiralia</taxon>
        <taxon>Lophotrochozoa</taxon>
        <taxon>Mollusca</taxon>
        <taxon>Gastropoda</taxon>
        <taxon>Caenogastropoda</taxon>
        <taxon>Architaenioglossa</taxon>
        <taxon>Ampullarioidea</taxon>
        <taxon>Ampullariidae</taxon>
        <taxon>Pomacea</taxon>
    </lineage>
</organism>
<sequence length="199" mass="21246">MSGYIVVLCIIATAFVAVYGDELQLCPLKYEDCGSGLSRVLDAHYSGTECPSEGDPAELPKGSTVQLFVDFIPRSGLSKIINVLFSGIDCPSEGAPAVVPRGSTVQVYAEFIPHVSTPTLTASIHACLGFICLPFPLAPTDACQDSNITCPVKSGVQYTYAPVIQIKNYLPWVSACVKWELKGARGEVIGCVKFPVKIV</sequence>
<dbReference type="GO" id="GO:0005576">
    <property type="term" value="C:extracellular region"/>
    <property type="evidence" value="ECO:0007669"/>
    <property type="project" value="UniProtKB-SubCell"/>
</dbReference>
<comment type="subcellular location">
    <subcellularLocation>
        <location evidence="1">Secreted</location>
    </subcellularLocation>
</comment>
<dbReference type="InterPro" id="IPR003172">
    <property type="entry name" value="ML_dom"/>
</dbReference>
<dbReference type="Gene3D" id="2.60.40.770">
    <property type="match status" value="1"/>
</dbReference>
<feature type="signal peptide" evidence="4">
    <location>
        <begin position="1"/>
        <end position="20"/>
    </location>
</feature>
<comment type="similarity">
    <text evidence="2">Belongs to the NPC2 family.</text>
</comment>
<dbReference type="Pfam" id="PF02221">
    <property type="entry name" value="E1_DerP2_DerF2"/>
    <property type="match status" value="1"/>
</dbReference>
<proteinExistence type="inferred from homology"/>
<dbReference type="SMART" id="SM00737">
    <property type="entry name" value="ML"/>
    <property type="match status" value="1"/>
</dbReference>
<dbReference type="FunFam" id="2.60.40.770:FF:000001">
    <property type="entry name" value="NPC intracellular cholesterol transporter 2"/>
    <property type="match status" value="1"/>
</dbReference>
<evidence type="ECO:0000313" key="7">
    <source>
        <dbReference type="Proteomes" id="UP000245119"/>
    </source>
</evidence>
<dbReference type="STRING" id="400727.A0A2T7NWN4"/>
<evidence type="ECO:0000313" key="6">
    <source>
        <dbReference type="EMBL" id="PVD25578.1"/>
    </source>
</evidence>
<evidence type="ECO:0000256" key="3">
    <source>
        <dbReference type="ARBA" id="ARBA00022525"/>
    </source>
</evidence>
<dbReference type="InterPro" id="IPR014756">
    <property type="entry name" value="Ig_E-set"/>
</dbReference>